<keyword evidence="6" id="KW-0282">Flagellum</keyword>
<accession>A0ABX0FQL6</accession>
<dbReference type="Gene3D" id="1.20.1330.10">
    <property type="entry name" value="f41 fragment of flagellin, N-terminal domain"/>
    <property type="match status" value="1"/>
</dbReference>
<evidence type="ECO:0000256" key="1">
    <source>
        <dbReference type="ARBA" id="ARBA00005709"/>
    </source>
</evidence>
<comment type="subcellular location">
    <subcellularLocation>
        <location evidence="3">Secreted</location>
    </subcellularLocation>
    <subcellularLocation>
        <location evidence="3">Bacterial flagellum</location>
    </subcellularLocation>
</comment>
<dbReference type="InterPro" id="IPR001029">
    <property type="entry name" value="Flagellin_N"/>
</dbReference>
<dbReference type="PRINTS" id="PR00207">
    <property type="entry name" value="FLAGELLIN"/>
</dbReference>
<dbReference type="InterPro" id="IPR042187">
    <property type="entry name" value="Flagellin_C_sub2"/>
</dbReference>
<dbReference type="Pfam" id="PF00700">
    <property type="entry name" value="Flagellin_C"/>
    <property type="match status" value="1"/>
</dbReference>
<dbReference type="PANTHER" id="PTHR42792:SF2">
    <property type="entry name" value="FLAGELLIN"/>
    <property type="match status" value="1"/>
</dbReference>
<dbReference type="Gene3D" id="2.170.280.10">
    <property type="entry name" value="f41 fragment of flagellin, middle domain"/>
    <property type="match status" value="1"/>
</dbReference>
<keyword evidence="6" id="KW-0966">Cell projection</keyword>
<dbReference type="Gene3D" id="6.10.10.10">
    <property type="entry name" value="Flagellar export chaperone, C-terminal domain"/>
    <property type="match status" value="1"/>
</dbReference>
<keyword evidence="7" id="KW-1185">Reference proteome</keyword>
<dbReference type="InterPro" id="IPR046358">
    <property type="entry name" value="Flagellin_C"/>
</dbReference>
<gene>
    <name evidence="6" type="ORF">GW587_22065</name>
</gene>
<dbReference type="Gene3D" id="2.30.220.10">
    <property type="entry name" value="f41 fragment of flagellin, C-terminal domain"/>
    <property type="match status" value="1"/>
</dbReference>
<proteinExistence type="inferred from homology"/>
<feature type="domain" description="Flagellin N-terminal" evidence="4">
    <location>
        <begin position="3"/>
        <end position="138"/>
    </location>
</feature>
<dbReference type="InterPro" id="IPR001492">
    <property type="entry name" value="Flagellin"/>
</dbReference>
<comment type="function">
    <text evidence="3">Flagellin is the subunit protein which polymerizes to form the filaments of bacterial flagella.</text>
</comment>
<sequence length="486" mass="48492">MQINTNLSSLNAQRSTARSGEDMAVSLQRLASGARINSARDDAAGQAIGARMTAGINGLRRANQNINDGISLLQVADGAAGQLHANFQRMRELAVQAANDSNSQIDRAAIQLEADALVKSNTNIVDGARFNNIKLLDGGYAQQLQVGADAGQTIQLNIPRALMQEGYALAMVNVAPQQSTAVGTAVQGAIKYGDVVINNAVVGASSAGALPGQSAGSAFAVAAAINAANVTGVSASAATTLEGAVGASGALPSAAFSVNGVDVGPITGVTAAQRAASAAAAIGATVGTSGVSASAAGGTLTLSTADGRDINFSEALAGSVDSLGFSLGAHKGAVTVNEAARPGAHTMRIGGVNPAAAGLSAGKVASVELGPAELRLQSVYTPGEPALDLSTFSGASEALDYLDAKIEEVSKVRSLLGATGNRLTAAAGNAENTANNLSAARSRIVDTDYAVETAQLTRSRILQQAGVSIIAQANAAPRQALMLLRG</sequence>
<organism evidence="6 7">
    <name type="scientific">Duganella aceris</name>
    <dbReference type="NCBI Taxonomy" id="2703883"/>
    <lineage>
        <taxon>Bacteria</taxon>
        <taxon>Pseudomonadati</taxon>
        <taxon>Pseudomonadota</taxon>
        <taxon>Betaproteobacteria</taxon>
        <taxon>Burkholderiales</taxon>
        <taxon>Oxalobacteraceae</taxon>
        <taxon>Telluria group</taxon>
        <taxon>Duganella</taxon>
    </lineage>
</organism>
<reference evidence="7" key="1">
    <citation type="submission" date="2023-07" db="EMBL/GenBank/DDBJ databases">
        <title>Duganella aceri sp. nov., isolated from tree sap.</title>
        <authorList>
            <person name="Kim I.S."/>
        </authorList>
    </citation>
    <scope>NUCLEOTIDE SEQUENCE [LARGE SCALE GENOMIC DNA]</scope>
    <source>
        <strain evidence="7">SAP-35</strain>
    </source>
</reference>
<dbReference type="PANTHER" id="PTHR42792">
    <property type="entry name" value="FLAGELLIN"/>
    <property type="match status" value="1"/>
</dbReference>
<comment type="caution">
    <text evidence="6">The sequence shown here is derived from an EMBL/GenBank/DDBJ whole genome shotgun (WGS) entry which is preliminary data.</text>
</comment>
<evidence type="ECO:0000313" key="7">
    <source>
        <dbReference type="Proteomes" id="UP000666369"/>
    </source>
</evidence>
<dbReference type="SUPFAM" id="SSF64518">
    <property type="entry name" value="Phase 1 flagellin"/>
    <property type="match status" value="1"/>
</dbReference>
<dbReference type="EMBL" id="JAADJT010000010">
    <property type="protein sequence ID" value="NGZ86937.1"/>
    <property type="molecule type" value="Genomic_DNA"/>
</dbReference>
<dbReference type="Proteomes" id="UP000666369">
    <property type="component" value="Unassembled WGS sequence"/>
</dbReference>
<evidence type="ECO:0000259" key="4">
    <source>
        <dbReference type="Pfam" id="PF00669"/>
    </source>
</evidence>
<comment type="similarity">
    <text evidence="1 3">Belongs to the bacterial flagellin family.</text>
</comment>
<dbReference type="RefSeq" id="WP_166106767.1">
    <property type="nucleotide sequence ID" value="NZ_JAADJT010000010.1"/>
</dbReference>
<dbReference type="Pfam" id="PF00669">
    <property type="entry name" value="Flagellin_N"/>
    <property type="match status" value="1"/>
</dbReference>
<feature type="domain" description="Flagellin C-terminal" evidence="5">
    <location>
        <begin position="399"/>
        <end position="484"/>
    </location>
</feature>
<keyword evidence="6" id="KW-0969">Cilium</keyword>
<evidence type="ECO:0000256" key="3">
    <source>
        <dbReference type="RuleBase" id="RU362073"/>
    </source>
</evidence>
<evidence type="ECO:0000259" key="5">
    <source>
        <dbReference type="Pfam" id="PF00700"/>
    </source>
</evidence>
<name>A0ABX0FQL6_9BURK</name>
<evidence type="ECO:0000256" key="2">
    <source>
        <dbReference type="ARBA" id="ARBA00023143"/>
    </source>
</evidence>
<keyword evidence="2 3" id="KW-0975">Bacterial flagellum</keyword>
<evidence type="ECO:0000313" key="6">
    <source>
        <dbReference type="EMBL" id="NGZ86937.1"/>
    </source>
</evidence>
<protein>
    <recommendedName>
        <fullName evidence="3">Flagellin</fullName>
    </recommendedName>
</protein>
<keyword evidence="3" id="KW-0964">Secreted</keyword>